<comment type="caution">
    <text evidence="2">The sequence shown here is derived from an EMBL/GenBank/DDBJ whole genome shotgun (WGS) entry which is preliminary data.</text>
</comment>
<dbReference type="AlphaFoldDB" id="A0AAE0LC18"/>
<protein>
    <submittedName>
        <fullName evidence="2">Uncharacterized protein</fullName>
    </submittedName>
</protein>
<reference evidence="2 3" key="1">
    <citation type="journal article" date="2015" name="Genome Biol. Evol.">
        <title>Comparative Genomics of a Bacterivorous Green Alga Reveals Evolutionary Causalities and Consequences of Phago-Mixotrophic Mode of Nutrition.</title>
        <authorList>
            <person name="Burns J.A."/>
            <person name="Paasch A."/>
            <person name="Narechania A."/>
            <person name="Kim E."/>
        </authorList>
    </citation>
    <scope>NUCLEOTIDE SEQUENCE [LARGE SCALE GENOMIC DNA]</scope>
    <source>
        <strain evidence="2 3">PLY_AMNH</strain>
    </source>
</reference>
<dbReference type="EMBL" id="LGRX02004800">
    <property type="protein sequence ID" value="KAK3279542.1"/>
    <property type="molecule type" value="Genomic_DNA"/>
</dbReference>
<evidence type="ECO:0000313" key="3">
    <source>
        <dbReference type="Proteomes" id="UP001190700"/>
    </source>
</evidence>
<feature type="non-terminal residue" evidence="2">
    <location>
        <position position="138"/>
    </location>
</feature>
<accession>A0AAE0LC18</accession>
<gene>
    <name evidence="2" type="ORF">CYMTET_12579</name>
</gene>
<evidence type="ECO:0000313" key="2">
    <source>
        <dbReference type="EMBL" id="KAK3279542.1"/>
    </source>
</evidence>
<dbReference type="Proteomes" id="UP001190700">
    <property type="component" value="Unassembled WGS sequence"/>
</dbReference>
<proteinExistence type="predicted"/>
<keyword evidence="1" id="KW-0175">Coiled coil</keyword>
<evidence type="ECO:0000256" key="1">
    <source>
        <dbReference type="SAM" id="Coils"/>
    </source>
</evidence>
<organism evidence="2 3">
    <name type="scientific">Cymbomonas tetramitiformis</name>
    <dbReference type="NCBI Taxonomy" id="36881"/>
    <lineage>
        <taxon>Eukaryota</taxon>
        <taxon>Viridiplantae</taxon>
        <taxon>Chlorophyta</taxon>
        <taxon>Pyramimonadophyceae</taxon>
        <taxon>Pyramimonadales</taxon>
        <taxon>Pyramimonadaceae</taxon>
        <taxon>Cymbomonas</taxon>
    </lineage>
</organism>
<feature type="coiled-coil region" evidence="1">
    <location>
        <begin position="35"/>
        <end position="62"/>
    </location>
</feature>
<name>A0AAE0LC18_9CHLO</name>
<keyword evidence="3" id="KW-1185">Reference proteome</keyword>
<sequence>MNEWEAKEDLRNRELVDALEHFERERNAERGWEEAAVADAARRAAEEEAAVLRERLSQLEALGQCPRAGLPHAIISAGIRIGVELIDASFAPVPVDHGGLELSTGATVNVIAKLKLDTDRKVVRESRPNAEVLIICIG</sequence>